<protein>
    <recommendedName>
        <fullName evidence="4">AhpC-TSA-domain-containing protein</fullName>
    </recommendedName>
</protein>
<dbReference type="Proteomes" id="UP000800097">
    <property type="component" value="Unassembled WGS sequence"/>
</dbReference>
<organism evidence="2 3">
    <name type="scientific">Westerdykella ornata</name>
    <dbReference type="NCBI Taxonomy" id="318751"/>
    <lineage>
        <taxon>Eukaryota</taxon>
        <taxon>Fungi</taxon>
        <taxon>Dikarya</taxon>
        <taxon>Ascomycota</taxon>
        <taxon>Pezizomycotina</taxon>
        <taxon>Dothideomycetes</taxon>
        <taxon>Pleosporomycetidae</taxon>
        <taxon>Pleosporales</taxon>
        <taxon>Sporormiaceae</taxon>
        <taxon>Westerdykella</taxon>
    </lineage>
</organism>
<feature type="compositionally biased region" description="Basic and acidic residues" evidence="1">
    <location>
        <begin position="76"/>
        <end position="89"/>
    </location>
</feature>
<dbReference type="Pfam" id="PF13911">
    <property type="entry name" value="AhpC-TSA_2"/>
    <property type="match status" value="1"/>
</dbReference>
<dbReference type="AlphaFoldDB" id="A0A6A6JH89"/>
<dbReference type="RefSeq" id="XP_033653276.1">
    <property type="nucleotide sequence ID" value="XM_033796429.1"/>
</dbReference>
<proteinExistence type="predicted"/>
<dbReference type="InterPro" id="IPR032801">
    <property type="entry name" value="PXL2A/B/C"/>
</dbReference>
<feature type="compositionally biased region" description="Pro residues" evidence="1">
    <location>
        <begin position="10"/>
        <end position="23"/>
    </location>
</feature>
<dbReference type="OrthoDB" id="40334at2759"/>
<keyword evidence="3" id="KW-1185">Reference proteome</keyword>
<name>A0A6A6JH89_WESOR</name>
<evidence type="ECO:0000256" key="1">
    <source>
        <dbReference type="SAM" id="MobiDB-lite"/>
    </source>
</evidence>
<feature type="region of interest" description="Disordered" evidence="1">
    <location>
        <begin position="1"/>
        <end position="89"/>
    </location>
</feature>
<gene>
    <name evidence="2" type="ORF">EI97DRAFT_400083</name>
</gene>
<reference evidence="2" key="1">
    <citation type="journal article" date="2020" name="Stud. Mycol.">
        <title>101 Dothideomycetes genomes: a test case for predicting lifestyles and emergence of pathogens.</title>
        <authorList>
            <person name="Haridas S."/>
            <person name="Albert R."/>
            <person name="Binder M."/>
            <person name="Bloem J."/>
            <person name="Labutti K."/>
            <person name="Salamov A."/>
            <person name="Andreopoulos B."/>
            <person name="Baker S."/>
            <person name="Barry K."/>
            <person name="Bills G."/>
            <person name="Bluhm B."/>
            <person name="Cannon C."/>
            <person name="Castanera R."/>
            <person name="Culley D."/>
            <person name="Daum C."/>
            <person name="Ezra D."/>
            <person name="Gonzalez J."/>
            <person name="Henrissat B."/>
            <person name="Kuo A."/>
            <person name="Liang C."/>
            <person name="Lipzen A."/>
            <person name="Lutzoni F."/>
            <person name="Magnuson J."/>
            <person name="Mondo S."/>
            <person name="Nolan M."/>
            <person name="Ohm R."/>
            <person name="Pangilinan J."/>
            <person name="Park H.-J."/>
            <person name="Ramirez L."/>
            <person name="Alfaro M."/>
            <person name="Sun H."/>
            <person name="Tritt A."/>
            <person name="Yoshinaga Y."/>
            <person name="Zwiers L.-H."/>
            <person name="Turgeon B."/>
            <person name="Goodwin S."/>
            <person name="Spatafora J."/>
            <person name="Crous P."/>
            <person name="Grigoriev I."/>
        </authorList>
    </citation>
    <scope>NUCLEOTIDE SEQUENCE</scope>
    <source>
        <strain evidence="2">CBS 379.55</strain>
    </source>
</reference>
<dbReference type="FunFam" id="3.40.30.10:FF:000404">
    <property type="entry name" value="WGS project CABT00000000 data, contig 2.14"/>
    <property type="match status" value="1"/>
</dbReference>
<dbReference type="PANTHER" id="PTHR28630:SF3">
    <property type="entry name" value="PEROXIREDOXIN-LIKE 2C"/>
    <property type="match status" value="1"/>
</dbReference>
<dbReference type="PANTHER" id="PTHR28630">
    <property type="match status" value="1"/>
</dbReference>
<dbReference type="EMBL" id="ML986496">
    <property type="protein sequence ID" value="KAF2275737.1"/>
    <property type="molecule type" value="Genomic_DNA"/>
</dbReference>
<feature type="compositionally biased region" description="Polar residues" evidence="1">
    <location>
        <begin position="29"/>
        <end position="41"/>
    </location>
</feature>
<sequence length="334" mass="36958">MARTDSTPSEPKPPTSSPAPVPQAPTTSEESTAFRPSSQSGDEPRLSMASTEAAEPPFSPSSTTPVLEKDEEDSDFGSHSEVNDDLPTEKDLKRVENLLILDSKGQSRPFKDLYSGEGVAPRQLIIFVRHFFCGNCQEYLRTLSSSITPESLLALPTPAFITVIGCGRPELIDMYAETTKCPFPIYAEPTRKLYDILGMTRTYELGKKPDYIHTNLFVSSVQSVVQGLKTGNKALKGGDFKQAGGEFLFEHGKPVWAHRMRNTRDHTEVEELRQVLGLEVVKAPLRKSWSHGVKEEGGRKRSSSWGRLRSLSKGAKEKFGEKEKEKKVVEEGAA</sequence>
<evidence type="ECO:0000313" key="3">
    <source>
        <dbReference type="Proteomes" id="UP000800097"/>
    </source>
</evidence>
<evidence type="ECO:0008006" key="4">
    <source>
        <dbReference type="Google" id="ProtNLM"/>
    </source>
</evidence>
<dbReference type="GeneID" id="54549604"/>
<evidence type="ECO:0000313" key="2">
    <source>
        <dbReference type="EMBL" id="KAF2275737.1"/>
    </source>
</evidence>
<dbReference type="CDD" id="cd02970">
    <property type="entry name" value="PRX_like2"/>
    <property type="match status" value="1"/>
</dbReference>
<accession>A0A6A6JH89</accession>